<reference evidence="7" key="1">
    <citation type="submission" date="2021-02" db="EMBL/GenBank/DDBJ databases">
        <title>The CRISPR/cas machinery reduction and long-range gene transfer in the hot spring cyanobacterium Synechococcus.</title>
        <authorList>
            <person name="Dvorak P."/>
            <person name="Jahodarova E."/>
            <person name="Hasler P."/>
            <person name="Poulickova A."/>
        </authorList>
    </citation>
    <scope>NUCLEOTIDE SEQUENCE</scope>
    <source>
        <strain evidence="7">Rupite</strain>
    </source>
</reference>
<dbReference type="SUPFAM" id="SSF46548">
    <property type="entry name" value="alpha-helical ferredoxin"/>
    <property type="match status" value="1"/>
</dbReference>
<dbReference type="Gene3D" id="3.30.70.20">
    <property type="match status" value="1"/>
</dbReference>
<name>A0ABT0C804_THEVL</name>
<evidence type="ECO:0000313" key="7">
    <source>
        <dbReference type="EMBL" id="MCJ2541921.1"/>
    </source>
</evidence>
<accession>A0ABT0C804</accession>
<organism evidence="7 8">
    <name type="scientific">Thermostichus vulcanus str. 'Rupite'</name>
    <dbReference type="NCBI Taxonomy" id="2813851"/>
    <lineage>
        <taxon>Bacteria</taxon>
        <taxon>Bacillati</taxon>
        <taxon>Cyanobacteriota</taxon>
        <taxon>Cyanophyceae</taxon>
        <taxon>Thermostichales</taxon>
        <taxon>Thermostichaceae</taxon>
        <taxon>Thermostichus</taxon>
    </lineage>
</organism>
<keyword evidence="4" id="KW-0535">Nitrogen fixation</keyword>
<gene>
    <name evidence="7" type="primary">fdxB</name>
    <name evidence="7" type="ORF">JX360_03195</name>
</gene>
<dbReference type="InterPro" id="IPR017900">
    <property type="entry name" value="4Fe4S_Fe_S_CS"/>
</dbReference>
<dbReference type="InterPro" id="IPR014283">
    <property type="entry name" value="FdIII_4_nif"/>
</dbReference>
<dbReference type="InterPro" id="IPR017896">
    <property type="entry name" value="4Fe4S_Fe-S-bd"/>
</dbReference>
<evidence type="ECO:0000256" key="2">
    <source>
        <dbReference type="ARBA" id="ARBA00023004"/>
    </source>
</evidence>
<dbReference type="EMBL" id="JAFIRA010000004">
    <property type="protein sequence ID" value="MCJ2541921.1"/>
    <property type="molecule type" value="Genomic_DNA"/>
</dbReference>
<evidence type="ECO:0000256" key="3">
    <source>
        <dbReference type="ARBA" id="ARBA00023014"/>
    </source>
</evidence>
<evidence type="ECO:0000259" key="6">
    <source>
        <dbReference type="PROSITE" id="PS51379"/>
    </source>
</evidence>
<dbReference type="NCBIfam" id="TIGR02936">
    <property type="entry name" value="fdxN_nitrog"/>
    <property type="match status" value="1"/>
</dbReference>
<evidence type="ECO:0000256" key="1">
    <source>
        <dbReference type="ARBA" id="ARBA00022723"/>
    </source>
</evidence>
<dbReference type="Pfam" id="PF13484">
    <property type="entry name" value="Fer4_16"/>
    <property type="match status" value="1"/>
</dbReference>
<dbReference type="RefSeq" id="WP_244349128.1">
    <property type="nucleotide sequence ID" value="NZ_JAFIRA010000004.1"/>
</dbReference>
<protein>
    <recommendedName>
        <fullName evidence="5">Ferredoxin III</fullName>
    </recommendedName>
</protein>
<comment type="caution">
    <text evidence="7">The sequence shown here is derived from an EMBL/GenBank/DDBJ whole genome shotgun (WGS) entry which is preliminary data.</text>
</comment>
<dbReference type="PROSITE" id="PS00198">
    <property type="entry name" value="4FE4S_FER_1"/>
    <property type="match status" value="1"/>
</dbReference>
<evidence type="ECO:0000313" key="8">
    <source>
        <dbReference type="Proteomes" id="UP000830835"/>
    </source>
</evidence>
<keyword evidence="1" id="KW-0479">Metal-binding</keyword>
<dbReference type="Proteomes" id="UP000830835">
    <property type="component" value="Unassembled WGS sequence"/>
</dbReference>
<evidence type="ECO:0000256" key="4">
    <source>
        <dbReference type="ARBA" id="ARBA00023231"/>
    </source>
</evidence>
<dbReference type="PROSITE" id="PS51379">
    <property type="entry name" value="4FE4S_FER_2"/>
    <property type="match status" value="2"/>
</dbReference>
<feature type="domain" description="4Fe-4S ferredoxin-type" evidence="6">
    <location>
        <begin position="67"/>
        <end position="96"/>
    </location>
</feature>
<keyword evidence="3" id="KW-0411">Iron-sulfur</keyword>
<keyword evidence="8" id="KW-1185">Reference proteome</keyword>
<feature type="domain" description="4Fe-4S ferredoxin-type" evidence="6">
    <location>
        <begin position="19"/>
        <end position="48"/>
    </location>
</feature>
<evidence type="ECO:0000256" key="5">
    <source>
        <dbReference type="ARBA" id="ARBA00030616"/>
    </source>
</evidence>
<proteinExistence type="predicted"/>
<keyword evidence="2" id="KW-0408">Iron</keyword>
<sequence>MATLMTALTKGGSPWIPQFIESLDITHCLGCSRCLKVCGRGVFALKALNEAGEFVEDEEDEESERKVMTIVNAALCIGCQACSRICPKKCHTYAPQAI</sequence>